<dbReference type="InterPro" id="IPR013154">
    <property type="entry name" value="ADH-like_N"/>
</dbReference>
<dbReference type="Pfam" id="PF00107">
    <property type="entry name" value="ADH_zinc_N"/>
    <property type="match status" value="1"/>
</dbReference>
<evidence type="ECO:0000256" key="6">
    <source>
        <dbReference type="ARBA" id="ARBA00023027"/>
    </source>
</evidence>
<evidence type="ECO:0000259" key="8">
    <source>
        <dbReference type="SMART" id="SM00829"/>
    </source>
</evidence>
<dbReference type="GO" id="GO:0008270">
    <property type="term" value="F:zinc ion binding"/>
    <property type="evidence" value="ECO:0007669"/>
    <property type="project" value="InterPro"/>
</dbReference>
<dbReference type="Pfam" id="PF08240">
    <property type="entry name" value="ADH_N"/>
    <property type="match status" value="1"/>
</dbReference>
<dbReference type="EMBL" id="WBOF01000001">
    <property type="protein sequence ID" value="MQS12009.1"/>
    <property type="molecule type" value="Genomic_DNA"/>
</dbReference>
<dbReference type="Gene3D" id="3.90.180.10">
    <property type="entry name" value="Medium-chain alcohol dehydrogenases, catalytic domain"/>
    <property type="match status" value="1"/>
</dbReference>
<accession>A0A6N7KN58</accession>
<dbReference type="InterPro" id="IPR002328">
    <property type="entry name" value="ADH_Zn_CS"/>
</dbReference>
<name>A0A6N7KN58_9ACTN</name>
<dbReference type="InterPro" id="IPR036291">
    <property type="entry name" value="NAD(P)-bd_dom_sf"/>
</dbReference>
<proteinExistence type="inferred from homology"/>
<comment type="cofactor">
    <cofactor evidence="1 7">
        <name>Zn(2+)</name>
        <dbReference type="ChEBI" id="CHEBI:29105"/>
    </cofactor>
</comment>
<dbReference type="FunFam" id="3.40.50.720:FF:000003">
    <property type="entry name" value="S-(hydroxymethyl)glutathione dehydrogenase"/>
    <property type="match status" value="1"/>
</dbReference>
<dbReference type="GO" id="GO:0051903">
    <property type="term" value="F:S-(hydroxymethyl)glutathione dehydrogenase [NAD(P)+] activity"/>
    <property type="evidence" value="ECO:0007669"/>
    <property type="project" value="TreeGrafter"/>
</dbReference>
<evidence type="ECO:0000256" key="2">
    <source>
        <dbReference type="ARBA" id="ARBA00008072"/>
    </source>
</evidence>
<comment type="similarity">
    <text evidence="2 7">Belongs to the zinc-containing alcohol dehydrogenase family.</text>
</comment>
<evidence type="ECO:0000256" key="5">
    <source>
        <dbReference type="ARBA" id="ARBA00023002"/>
    </source>
</evidence>
<keyword evidence="4 7" id="KW-0862">Zinc</keyword>
<organism evidence="9 10">
    <name type="scientific">Streptomyces kaniharaensis</name>
    <dbReference type="NCBI Taxonomy" id="212423"/>
    <lineage>
        <taxon>Bacteria</taxon>
        <taxon>Bacillati</taxon>
        <taxon>Actinomycetota</taxon>
        <taxon>Actinomycetes</taxon>
        <taxon>Kitasatosporales</taxon>
        <taxon>Streptomycetaceae</taxon>
        <taxon>Streptomyces</taxon>
    </lineage>
</organism>
<sequence>MRAAVLHKTGQDTLDVREDVTAVGFGPGMVRVRMRAASLCHSDLSAMSGVLPQPAPFVPGHEGAGDVVEVGEGVRGVTPGDRVVLCWMAPCGGCAHCERGRGHLCVASLRRLGAPAFRFEEGGAAVEASGFYGTGAFAEEVVVAADAVIKVPADLPYEAAALIGCGVTTGVGAAVNTARVEPGASVAVIGAGGVGVATVQGARACGAGRITVVDPVVSRRERALAFGATDAIAPEELKAAAKGLPGGGFDYVFEAVGRAATVRAGYDAARRGGAVVVIGAGAQDDPVQFSMGELFFNEKRLLPSLYGGAPVASTVALVVDLWRAGRIDLDGMVTHRVGLADVNEAIAQMRSGEALRTVVTLG</sequence>
<comment type="caution">
    <text evidence="9">The sequence shown here is derived from an EMBL/GenBank/DDBJ whole genome shotgun (WGS) entry which is preliminary data.</text>
</comment>
<keyword evidence="10" id="KW-1185">Reference proteome</keyword>
<dbReference type="InterPro" id="IPR011032">
    <property type="entry name" value="GroES-like_sf"/>
</dbReference>
<evidence type="ECO:0000256" key="3">
    <source>
        <dbReference type="ARBA" id="ARBA00022723"/>
    </source>
</evidence>
<dbReference type="PANTHER" id="PTHR43880">
    <property type="entry name" value="ALCOHOL DEHYDROGENASE"/>
    <property type="match status" value="1"/>
</dbReference>
<dbReference type="GO" id="GO:0005829">
    <property type="term" value="C:cytosol"/>
    <property type="evidence" value="ECO:0007669"/>
    <property type="project" value="TreeGrafter"/>
</dbReference>
<keyword evidence="3 7" id="KW-0479">Metal-binding</keyword>
<evidence type="ECO:0000256" key="1">
    <source>
        <dbReference type="ARBA" id="ARBA00001947"/>
    </source>
</evidence>
<dbReference type="Gene3D" id="3.40.50.720">
    <property type="entry name" value="NAD(P)-binding Rossmann-like Domain"/>
    <property type="match status" value="1"/>
</dbReference>
<dbReference type="InterPro" id="IPR013149">
    <property type="entry name" value="ADH-like_C"/>
</dbReference>
<dbReference type="Proteomes" id="UP000450000">
    <property type="component" value="Unassembled WGS sequence"/>
</dbReference>
<feature type="domain" description="Enoyl reductase (ER)" evidence="8">
    <location>
        <begin position="10"/>
        <end position="359"/>
    </location>
</feature>
<evidence type="ECO:0000256" key="7">
    <source>
        <dbReference type="RuleBase" id="RU361277"/>
    </source>
</evidence>
<keyword evidence="6" id="KW-0520">NAD</keyword>
<keyword evidence="5" id="KW-0560">Oxidoreductase</keyword>
<evidence type="ECO:0000256" key="4">
    <source>
        <dbReference type="ARBA" id="ARBA00022833"/>
    </source>
</evidence>
<dbReference type="InterPro" id="IPR020843">
    <property type="entry name" value="ER"/>
</dbReference>
<dbReference type="SUPFAM" id="SSF50129">
    <property type="entry name" value="GroES-like"/>
    <property type="match status" value="1"/>
</dbReference>
<reference evidence="9 10" key="1">
    <citation type="submission" date="2019-09" db="EMBL/GenBank/DDBJ databases">
        <title>Genome Sequences of Streptomyces kaniharaensis ATCC 21070.</title>
        <authorList>
            <person name="Zhu W."/>
            <person name="De Crecy-Lagard V."/>
            <person name="Richards N.G."/>
        </authorList>
    </citation>
    <scope>NUCLEOTIDE SEQUENCE [LARGE SCALE GENOMIC DNA]</scope>
    <source>
        <strain evidence="9 10">SF-557</strain>
    </source>
</reference>
<dbReference type="PANTHER" id="PTHR43880:SF12">
    <property type="entry name" value="ALCOHOL DEHYDROGENASE CLASS-3"/>
    <property type="match status" value="1"/>
</dbReference>
<dbReference type="PROSITE" id="PS00059">
    <property type="entry name" value="ADH_ZINC"/>
    <property type="match status" value="1"/>
</dbReference>
<evidence type="ECO:0000313" key="9">
    <source>
        <dbReference type="EMBL" id="MQS12009.1"/>
    </source>
</evidence>
<dbReference type="RefSeq" id="WP_153460493.1">
    <property type="nucleotide sequence ID" value="NZ_WBOF01000001.1"/>
</dbReference>
<dbReference type="SMART" id="SM00829">
    <property type="entry name" value="PKS_ER"/>
    <property type="match status" value="1"/>
</dbReference>
<dbReference type="SUPFAM" id="SSF51735">
    <property type="entry name" value="NAD(P)-binding Rossmann-fold domains"/>
    <property type="match status" value="1"/>
</dbReference>
<dbReference type="GO" id="GO:0046294">
    <property type="term" value="P:formaldehyde catabolic process"/>
    <property type="evidence" value="ECO:0007669"/>
    <property type="project" value="TreeGrafter"/>
</dbReference>
<dbReference type="AlphaFoldDB" id="A0A6N7KN58"/>
<evidence type="ECO:0000313" key="10">
    <source>
        <dbReference type="Proteomes" id="UP000450000"/>
    </source>
</evidence>
<gene>
    <name evidence="9" type="ORF">F7Q99_06795</name>
</gene>
<protein>
    <submittedName>
        <fullName evidence="9">Alcohol dehydrogenase catalytic domain-containing protein</fullName>
    </submittedName>
</protein>
<dbReference type="OrthoDB" id="334894at2"/>